<comment type="caution">
    <text evidence="1">The sequence shown here is derived from an EMBL/GenBank/DDBJ whole genome shotgun (WGS) entry which is preliminary data.</text>
</comment>
<evidence type="ECO:0000313" key="1">
    <source>
        <dbReference type="EMBL" id="GGM43415.1"/>
    </source>
</evidence>
<dbReference type="RefSeq" id="WP_190252477.1">
    <property type="nucleotide sequence ID" value="NZ_BMPI01000026.1"/>
</dbReference>
<dbReference type="Proteomes" id="UP000642070">
    <property type="component" value="Unassembled WGS sequence"/>
</dbReference>
<protein>
    <submittedName>
        <fullName evidence="1">TIGR03085 family protein</fullName>
    </submittedName>
</protein>
<organism evidence="1 2">
    <name type="scientific">Dactylosporangium sucinum</name>
    <dbReference type="NCBI Taxonomy" id="1424081"/>
    <lineage>
        <taxon>Bacteria</taxon>
        <taxon>Bacillati</taxon>
        <taxon>Actinomycetota</taxon>
        <taxon>Actinomycetes</taxon>
        <taxon>Micromonosporales</taxon>
        <taxon>Micromonosporaceae</taxon>
        <taxon>Dactylosporangium</taxon>
    </lineage>
</organism>
<accession>A0A917TZ06</accession>
<dbReference type="AlphaFoldDB" id="A0A917TZ06"/>
<dbReference type="SUPFAM" id="SSF109854">
    <property type="entry name" value="DinB/YfiT-like putative metalloenzymes"/>
    <property type="match status" value="1"/>
</dbReference>
<sequence>MTAFARAERAALADSLLAAGPDAPTLCAGWATRDLAAHLVLRERRPDAAAGILLRPLAGHTRRVQERLAKTDYTALVGRVRTPPAWIKPVDEAMNIVEYFIHHEDVRRARPGWTPRDLPDSYEAALAGRAKGSARLSARRFPATIIVDIPGHEGTRVGRGGPEVTVTGTPGELLLFFTGRQEHARVEIDGPAETGERLRTARLGL</sequence>
<dbReference type="InterPro" id="IPR017519">
    <property type="entry name" value="CHP03085"/>
</dbReference>
<reference evidence="1" key="1">
    <citation type="journal article" date="2014" name="Int. J. Syst. Evol. Microbiol.">
        <title>Complete genome sequence of Corynebacterium casei LMG S-19264T (=DSM 44701T), isolated from a smear-ripened cheese.</title>
        <authorList>
            <consortium name="US DOE Joint Genome Institute (JGI-PGF)"/>
            <person name="Walter F."/>
            <person name="Albersmeier A."/>
            <person name="Kalinowski J."/>
            <person name="Ruckert C."/>
        </authorList>
    </citation>
    <scope>NUCLEOTIDE SEQUENCE</scope>
    <source>
        <strain evidence="1">JCM 19831</strain>
    </source>
</reference>
<proteinExistence type="predicted"/>
<dbReference type="EMBL" id="BMPI01000026">
    <property type="protein sequence ID" value="GGM43415.1"/>
    <property type="molecule type" value="Genomic_DNA"/>
</dbReference>
<keyword evidence="2" id="KW-1185">Reference proteome</keyword>
<dbReference type="NCBIfam" id="TIGR03083">
    <property type="entry name" value="maleylpyruvate isomerase family mycothiol-dependent enzyme"/>
    <property type="match status" value="1"/>
</dbReference>
<evidence type="ECO:0000313" key="2">
    <source>
        <dbReference type="Proteomes" id="UP000642070"/>
    </source>
</evidence>
<dbReference type="NCBIfam" id="TIGR03085">
    <property type="entry name" value="TIGR03085 family metal-binding protein"/>
    <property type="match status" value="1"/>
</dbReference>
<reference evidence="1" key="2">
    <citation type="submission" date="2020-09" db="EMBL/GenBank/DDBJ databases">
        <authorList>
            <person name="Sun Q."/>
            <person name="Ohkuma M."/>
        </authorList>
    </citation>
    <scope>NUCLEOTIDE SEQUENCE</scope>
    <source>
        <strain evidence="1">JCM 19831</strain>
    </source>
</reference>
<name>A0A917TZ06_9ACTN</name>
<dbReference type="InterPro" id="IPR017517">
    <property type="entry name" value="Maleyloyr_isom"/>
</dbReference>
<dbReference type="InterPro" id="IPR034660">
    <property type="entry name" value="DinB/YfiT-like"/>
</dbReference>
<gene>
    <name evidence="1" type="ORF">GCM10007977_051210</name>
</gene>